<comment type="caution">
    <text evidence="1">The sequence shown here is derived from an EMBL/GenBank/DDBJ whole genome shotgun (WGS) entry which is preliminary data.</text>
</comment>
<name>A0A4U5LUS6_STECR</name>
<reference evidence="1 2" key="2">
    <citation type="journal article" date="2019" name="G3 (Bethesda)">
        <title>Hybrid Assembly of the Genome of the Entomopathogenic Nematode Steinernema carpocapsae Identifies the X-Chromosome.</title>
        <authorList>
            <person name="Serra L."/>
            <person name="Macchietto M."/>
            <person name="Macias-Munoz A."/>
            <person name="McGill C.J."/>
            <person name="Rodriguez I.M."/>
            <person name="Rodriguez B."/>
            <person name="Murad R."/>
            <person name="Mortazavi A."/>
        </authorList>
    </citation>
    <scope>NUCLEOTIDE SEQUENCE [LARGE SCALE GENOMIC DNA]</scope>
    <source>
        <strain evidence="1 2">ALL</strain>
    </source>
</reference>
<accession>A0A4U5LUS6</accession>
<gene>
    <name evidence="1" type="ORF">L596_029477</name>
</gene>
<proteinExistence type="predicted"/>
<protein>
    <submittedName>
        <fullName evidence="1">Uncharacterized protein</fullName>
    </submittedName>
</protein>
<dbReference type="AlphaFoldDB" id="A0A4U5LUS6"/>
<dbReference type="EMBL" id="AZBU02000012">
    <property type="protein sequence ID" value="TKR59867.1"/>
    <property type="molecule type" value="Genomic_DNA"/>
</dbReference>
<evidence type="ECO:0000313" key="1">
    <source>
        <dbReference type="EMBL" id="TKR59867.1"/>
    </source>
</evidence>
<keyword evidence="2" id="KW-1185">Reference proteome</keyword>
<reference evidence="1 2" key="1">
    <citation type="journal article" date="2015" name="Genome Biol.">
        <title>Comparative genomics of Steinernema reveals deeply conserved gene regulatory networks.</title>
        <authorList>
            <person name="Dillman A.R."/>
            <person name="Macchietto M."/>
            <person name="Porter C.F."/>
            <person name="Rogers A."/>
            <person name="Williams B."/>
            <person name="Antoshechkin I."/>
            <person name="Lee M.M."/>
            <person name="Goodwin Z."/>
            <person name="Lu X."/>
            <person name="Lewis E.E."/>
            <person name="Goodrich-Blair H."/>
            <person name="Stock S.P."/>
            <person name="Adams B.J."/>
            <person name="Sternberg P.W."/>
            <person name="Mortazavi A."/>
        </authorList>
    </citation>
    <scope>NUCLEOTIDE SEQUENCE [LARGE SCALE GENOMIC DNA]</scope>
    <source>
        <strain evidence="1 2">ALL</strain>
    </source>
</reference>
<sequence>MLPCSREFMHEALMNQHDLPFDRIVFQRRRYEILKSKIEEFLQDPANTAAQDPKAPEDAMDAAASELAKVNL</sequence>
<dbReference type="Proteomes" id="UP000298663">
    <property type="component" value="Unassembled WGS sequence"/>
</dbReference>
<organism evidence="1 2">
    <name type="scientific">Steinernema carpocapsae</name>
    <name type="common">Entomopathogenic nematode</name>
    <dbReference type="NCBI Taxonomy" id="34508"/>
    <lineage>
        <taxon>Eukaryota</taxon>
        <taxon>Metazoa</taxon>
        <taxon>Ecdysozoa</taxon>
        <taxon>Nematoda</taxon>
        <taxon>Chromadorea</taxon>
        <taxon>Rhabditida</taxon>
        <taxon>Tylenchina</taxon>
        <taxon>Panagrolaimomorpha</taxon>
        <taxon>Strongyloidoidea</taxon>
        <taxon>Steinernematidae</taxon>
        <taxon>Steinernema</taxon>
    </lineage>
</organism>
<evidence type="ECO:0000313" key="2">
    <source>
        <dbReference type="Proteomes" id="UP000298663"/>
    </source>
</evidence>